<name>A0A8H5ZGD7_COCSA</name>
<feature type="compositionally biased region" description="Basic and acidic residues" evidence="1">
    <location>
        <begin position="262"/>
        <end position="276"/>
    </location>
</feature>
<organism evidence="2 3">
    <name type="scientific">Cochliobolus sativus</name>
    <name type="common">Common root rot and spot blotch fungus</name>
    <name type="synonym">Bipolaris sorokiniana</name>
    <dbReference type="NCBI Taxonomy" id="45130"/>
    <lineage>
        <taxon>Eukaryota</taxon>
        <taxon>Fungi</taxon>
        <taxon>Dikarya</taxon>
        <taxon>Ascomycota</taxon>
        <taxon>Pezizomycotina</taxon>
        <taxon>Dothideomycetes</taxon>
        <taxon>Pleosporomycetidae</taxon>
        <taxon>Pleosporales</taxon>
        <taxon>Pleosporineae</taxon>
        <taxon>Pleosporaceae</taxon>
        <taxon>Bipolaris</taxon>
    </lineage>
</organism>
<evidence type="ECO:0000313" key="3">
    <source>
        <dbReference type="Proteomes" id="UP000624244"/>
    </source>
</evidence>
<dbReference type="EMBL" id="WNKQ01000013">
    <property type="protein sequence ID" value="KAF5847363.1"/>
    <property type="molecule type" value="Genomic_DNA"/>
</dbReference>
<dbReference type="AlphaFoldDB" id="A0A8H5ZGD7"/>
<evidence type="ECO:0000313" key="2">
    <source>
        <dbReference type="EMBL" id="KAF5847363.1"/>
    </source>
</evidence>
<feature type="region of interest" description="Disordered" evidence="1">
    <location>
        <begin position="262"/>
        <end position="282"/>
    </location>
</feature>
<gene>
    <name evidence="2" type="ORF">GGP41_000072</name>
</gene>
<accession>A0A8H5ZGD7</accession>
<dbReference type="Proteomes" id="UP000624244">
    <property type="component" value="Unassembled WGS sequence"/>
</dbReference>
<evidence type="ECO:0000256" key="1">
    <source>
        <dbReference type="SAM" id="MobiDB-lite"/>
    </source>
</evidence>
<dbReference type="OMA" id="SWGYRVD"/>
<proteinExistence type="predicted"/>
<comment type="caution">
    <text evidence="2">The sequence shown here is derived from an EMBL/GenBank/DDBJ whole genome shotgun (WGS) entry which is preliminary data.</text>
</comment>
<reference evidence="2" key="1">
    <citation type="submission" date="2019-11" db="EMBL/GenBank/DDBJ databases">
        <title>Bipolaris sorokiniana Genome sequencing.</title>
        <authorList>
            <person name="Wang H."/>
        </authorList>
    </citation>
    <scope>NUCLEOTIDE SEQUENCE</scope>
</reference>
<feature type="region of interest" description="Disordered" evidence="1">
    <location>
        <begin position="89"/>
        <end position="124"/>
    </location>
</feature>
<sequence>MPTAIEHLGAKIYLIHTPQLHRPFLTTVPFIAGDFVSWGYRVDQHASNSPYIAEIRVREKKQHANRKGRDVSQRTKLMEIWAHEIVERKKTEREARRQNSRRGEEGGQTTDSETRNPCLHTDPRMKKTGDFVQDFLGGIVEVGNEDNLDTPPSKKTPEILPETSRIRDHVRYLYAIRYIPNAPLPDWAHPTVTYADMVVLEYRPQKSDMHDHFLRALGKAIGKDEGRMGKVETCIKTGAMRVSLWIDVGDVIGEWAMSRQGDVEDRDPVPKYERGEGPPAYI</sequence>
<feature type="compositionally biased region" description="Basic and acidic residues" evidence="1">
    <location>
        <begin position="89"/>
        <end position="105"/>
    </location>
</feature>
<protein>
    <submittedName>
        <fullName evidence="2">Uncharacterized protein</fullName>
    </submittedName>
</protein>